<evidence type="ECO:0000313" key="6">
    <source>
        <dbReference type="Proteomes" id="UP000053557"/>
    </source>
</evidence>
<dbReference type="InterPro" id="IPR002933">
    <property type="entry name" value="Peptidase_M20"/>
</dbReference>
<dbReference type="OrthoDB" id="9761532at2"/>
<dbReference type="GO" id="GO:0046872">
    <property type="term" value="F:metal ion binding"/>
    <property type="evidence" value="ECO:0007669"/>
    <property type="project" value="UniProtKB-KW"/>
</dbReference>
<evidence type="ECO:0000256" key="2">
    <source>
        <dbReference type="ARBA" id="ARBA00022723"/>
    </source>
</evidence>
<gene>
    <name evidence="5" type="ORF">ATW55_01210</name>
</gene>
<name>A0A101XS28_9BACL</name>
<dbReference type="Gene3D" id="3.30.70.360">
    <property type="match status" value="1"/>
</dbReference>
<dbReference type="SUPFAM" id="SSF53187">
    <property type="entry name" value="Zn-dependent exopeptidases"/>
    <property type="match status" value="1"/>
</dbReference>
<dbReference type="PANTHER" id="PTHR43270:SF12">
    <property type="entry name" value="SUCCINYL-DIAMINOPIMELATE DESUCCINYLASE"/>
    <property type="match status" value="1"/>
</dbReference>
<keyword evidence="1" id="KW-0645">Protease</keyword>
<protein>
    <submittedName>
        <fullName evidence="5">Peptidase M20</fullName>
    </submittedName>
</protein>
<proteinExistence type="predicted"/>
<keyword evidence="6" id="KW-1185">Reference proteome</keyword>
<keyword evidence="2" id="KW-0479">Metal-binding</keyword>
<dbReference type="PANTHER" id="PTHR43270">
    <property type="entry name" value="BETA-ALA-HIS DIPEPTIDASE"/>
    <property type="match status" value="1"/>
</dbReference>
<dbReference type="Gene3D" id="3.40.630.10">
    <property type="entry name" value="Zn peptidases"/>
    <property type="match status" value="1"/>
</dbReference>
<dbReference type="NCBIfam" id="NF006053">
    <property type="entry name" value="PRK08201.1"/>
    <property type="match status" value="1"/>
</dbReference>
<dbReference type="RefSeq" id="WP_067713567.1">
    <property type="nucleotide sequence ID" value="NZ_LPVJ01000014.1"/>
</dbReference>
<reference evidence="5 6" key="1">
    <citation type="submission" date="2015-12" db="EMBL/GenBank/DDBJ databases">
        <title>Draft genome sequence of Acidibacillus ferrooxidans ITV001, isolated from a chalcopyrite acid mine drainage site in Brazil.</title>
        <authorList>
            <person name="Dall'Agnol H."/>
            <person name="Nancucheo I."/>
            <person name="Johnson B."/>
            <person name="Oliveira R."/>
            <person name="Leite L."/>
            <person name="Pylro V."/>
            <person name="Nunes G.L."/>
            <person name="Tzotzos G."/>
            <person name="Fernandes G.R."/>
            <person name="Dutra J."/>
            <person name="Orellana S.C."/>
            <person name="Oliveira G."/>
        </authorList>
    </citation>
    <scope>NUCLEOTIDE SEQUENCE [LARGE SCALE GENOMIC DNA]</scope>
    <source>
        <strain evidence="6">ITV01</strain>
    </source>
</reference>
<dbReference type="InterPro" id="IPR051458">
    <property type="entry name" value="Cyt/Met_Dipeptidase"/>
</dbReference>
<evidence type="ECO:0000259" key="4">
    <source>
        <dbReference type="Pfam" id="PF07687"/>
    </source>
</evidence>
<dbReference type="Pfam" id="PF01546">
    <property type="entry name" value="Peptidase_M20"/>
    <property type="match status" value="1"/>
</dbReference>
<keyword evidence="3" id="KW-0378">Hydrolase</keyword>
<dbReference type="AlphaFoldDB" id="A0A101XS28"/>
<evidence type="ECO:0000256" key="3">
    <source>
        <dbReference type="ARBA" id="ARBA00022801"/>
    </source>
</evidence>
<sequence length="464" mass="50762">MENWKSFLEASQESFLADLIDFLRIPSISTQPEYQAEVKRAAEWLATRMESAGLEHVEVLATDGHPIVYGEWLHAENAPTLLLYGHYDVQPVDPLELWTTPPFAPDLREGRLFARGASDMKGNVLVMIHALEAHLRTAGSLPINLRVVIEGEEEIGSRSLPKWLAENRDKIACDIAASADSAQLALQIPTLIVGAKGMCGLQMDVKTAETDLHSGLAGGVVHNALHVASQIVASMHDEFHRVTVAGFYDDVSLPTPDERAMCARMPLREDDFRKSIGVNELISEPGFTPMESTWFRPTLEVNGMWGGFQGEGTKTIIPCVAHVKITCRLVANQQPAKIIELLKAHLARVTPSGVEVHVTPLFDMADPYLLPEDHPATKAADAALQDVMGGHPMHMRMGATVPILGMLKELLGVEVLSLGFSGIRDGMHAPNESLDLSFYRLGAHVYARLFETLATLRGGLHSSV</sequence>
<dbReference type="InterPro" id="IPR011650">
    <property type="entry name" value="Peptidase_M20_dimer"/>
</dbReference>
<dbReference type="GO" id="GO:0006508">
    <property type="term" value="P:proteolysis"/>
    <property type="evidence" value="ECO:0007669"/>
    <property type="project" value="UniProtKB-KW"/>
</dbReference>
<dbReference type="Pfam" id="PF07687">
    <property type="entry name" value="M20_dimer"/>
    <property type="match status" value="1"/>
</dbReference>
<dbReference type="NCBIfam" id="NF006579">
    <property type="entry name" value="PRK09104.1"/>
    <property type="match status" value="1"/>
</dbReference>
<accession>A0A101XS28</accession>
<evidence type="ECO:0000313" key="5">
    <source>
        <dbReference type="EMBL" id="KUO96504.1"/>
    </source>
</evidence>
<dbReference type="Proteomes" id="UP000053557">
    <property type="component" value="Unassembled WGS sequence"/>
</dbReference>
<evidence type="ECO:0000256" key="1">
    <source>
        <dbReference type="ARBA" id="ARBA00022670"/>
    </source>
</evidence>
<comment type="caution">
    <text evidence="5">The sequence shown here is derived from an EMBL/GenBank/DDBJ whole genome shotgun (WGS) entry which is preliminary data.</text>
</comment>
<dbReference type="EMBL" id="LPVJ01000014">
    <property type="protein sequence ID" value="KUO96504.1"/>
    <property type="molecule type" value="Genomic_DNA"/>
</dbReference>
<organism evidence="5 6">
    <name type="scientific">Ferroacidibacillus organovorans</name>
    <dbReference type="NCBI Taxonomy" id="1765683"/>
    <lineage>
        <taxon>Bacteria</taxon>
        <taxon>Bacillati</taxon>
        <taxon>Bacillota</taxon>
        <taxon>Bacilli</taxon>
        <taxon>Bacillales</taxon>
        <taxon>Alicyclobacillaceae</taxon>
        <taxon>Ferroacidibacillus</taxon>
    </lineage>
</organism>
<dbReference type="NCBIfam" id="NF005914">
    <property type="entry name" value="PRK07907.1"/>
    <property type="match status" value="1"/>
</dbReference>
<dbReference type="GO" id="GO:0008233">
    <property type="term" value="F:peptidase activity"/>
    <property type="evidence" value="ECO:0007669"/>
    <property type="project" value="UniProtKB-KW"/>
</dbReference>
<feature type="domain" description="Peptidase M20 dimerisation" evidence="4">
    <location>
        <begin position="194"/>
        <end position="352"/>
    </location>
</feature>